<organism evidence="2 3">
    <name type="scientific">Lobosporangium transversale</name>
    <dbReference type="NCBI Taxonomy" id="64571"/>
    <lineage>
        <taxon>Eukaryota</taxon>
        <taxon>Fungi</taxon>
        <taxon>Fungi incertae sedis</taxon>
        <taxon>Mucoromycota</taxon>
        <taxon>Mortierellomycotina</taxon>
        <taxon>Mortierellomycetes</taxon>
        <taxon>Mortierellales</taxon>
        <taxon>Mortierellaceae</taxon>
        <taxon>Lobosporangium</taxon>
    </lineage>
</organism>
<dbReference type="EMBL" id="MCFF01000068">
    <property type="protein sequence ID" value="ORY99519.1"/>
    <property type="molecule type" value="Genomic_DNA"/>
</dbReference>
<feature type="region of interest" description="Disordered" evidence="1">
    <location>
        <begin position="177"/>
        <end position="286"/>
    </location>
</feature>
<comment type="caution">
    <text evidence="2">The sequence shown here is derived from an EMBL/GenBank/DDBJ whole genome shotgun (WGS) entry which is preliminary data.</text>
</comment>
<proteinExistence type="predicted"/>
<dbReference type="OrthoDB" id="2439051at2759"/>
<dbReference type="RefSeq" id="XP_021875845.1">
    <property type="nucleotide sequence ID" value="XM_022019988.1"/>
</dbReference>
<keyword evidence="3" id="KW-1185">Reference proteome</keyword>
<dbReference type="AlphaFoldDB" id="A0A1Y2GAY8"/>
<evidence type="ECO:0000313" key="3">
    <source>
        <dbReference type="Proteomes" id="UP000193648"/>
    </source>
</evidence>
<name>A0A1Y2GAY8_9FUNG</name>
<evidence type="ECO:0000313" key="2">
    <source>
        <dbReference type="EMBL" id="ORY99519.1"/>
    </source>
</evidence>
<feature type="compositionally biased region" description="Polar residues" evidence="1">
    <location>
        <begin position="228"/>
        <end position="264"/>
    </location>
</feature>
<feature type="compositionally biased region" description="Basic and acidic residues" evidence="1">
    <location>
        <begin position="43"/>
        <end position="60"/>
    </location>
</feature>
<feature type="region of interest" description="Disordered" evidence="1">
    <location>
        <begin position="298"/>
        <end position="327"/>
    </location>
</feature>
<accession>A0A1Y2GAY8</accession>
<feature type="region of interest" description="Disordered" evidence="1">
    <location>
        <begin position="1"/>
        <end position="97"/>
    </location>
</feature>
<gene>
    <name evidence="2" type="ORF">BCR41DRAFT_217689</name>
</gene>
<dbReference type="Proteomes" id="UP000193648">
    <property type="component" value="Unassembled WGS sequence"/>
</dbReference>
<reference evidence="2 3" key="1">
    <citation type="submission" date="2016-07" db="EMBL/GenBank/DDBJ databases">
        <title>Pervasive Adenine N6-methylation of Active Genes in Fungi.</title>
        <authorList>
            <consortium name="DOE Joint Genome Institute"/>
            <person name="Mondo S.J."/>
            <person name="Dannebaum R.O."/>
            <person name="Kuo R.C."/>
            <person name="Labutti K."/>
            <person name="Haridas S."/>
            <person name="Kuo A."/>
            <person name="Salamov A."/>
            <person name="Ahrendt S.R."/>
            <person name="Lipzen A."/>
            <person name="Sullivan W."/>
            <person name="Andreopoulos W.B."/>
            <person name="Clum A."/>
            <person name="Lindquist E."/>
            <person name="Daum C."/>
            <person name="Ramamoorthy G.K."/>
            <person name="Gryganskyi A."/>
            <person name="Culley D."/>
            <person name="Magnuson J.K."/>
            <person name="James T.Y."/>
            <person name="O'Malley M.A."/>
            <person name="Stajich J.E."/>
            <person name="Spatafora J.W."/>
            <person name="Visel A."/>
            <person name="Grigoriev I.V."/>
        </authorList>
    </citation>
    <scope>NUCLEOTIDE SEQUENCE [LARGE SCALE GENOMIC DNA]</scope>
    <source>
        <strain evidence="2 3">NRRL 3116</strain>
    </source>
</reference>
<feature type="compositionally biased region" description="Low complexity" evidence="1">
    <location>
        <begin position="1"/>
        <end position="31"/>
    </location>
</feature>
<dbReference type="GeneID" id="33561832"/>
<evidence type="ECO:0000256" key="1">
    <source>
        <dbReference type="SAM" id="MobiDB-lite"/>
    </source>
</evidence>
<feature type="compositionally biased region" description="Basic and acidic residues" evidence="1">
    <location>
        <begin position="69"/>
        <end position="85"/>
    </location>
</feature>
<sequence length="1127" mass="125347">MSLPASKPKRLSSSSSSSSSSSVPPSHSNVSTKRSSHCQWILRRNEKPNILDITPRETTKTTRQVKSRSSFEKENGEDSKEDIHHTQLLPDSPPTSPLPINFRSLSNTTVPYTWKDLSTNASDHFIAHCNVDTKSYCPEHMQNPQTLITSQKERKCSSITACMVPKSIGDKHNISIDSTGTSKQLSTRNINSRPRFTLSTNVHPCLPVHDNGKERRSRPKNTDADMNLLSNLKCSSDPSKFASTTKNLKPQPTTTSKDITPKSRTCNHGRTTRHRVRSSSATQMPALEDRARLSEEKKTMVYGSGRPSQIKASIDSKGPGNLSKSDDQMDIRVTPISLSLTGEMDSDANFVESDIDSNGSFNKIPSNQQFPTQTFPIPMFLAKAESLSLPIGYTPASFKPSIHTLSRHSIGCLSTKRLQSIQPTQCQEIGFRRLSYDFESDHYTNALADTQSLGITKYHTECMPSDCDDSDSQLQTGALRLEGADSRLPATNSTLYNGDCVVECSYNSPCTELFTGKEDLLLPSTIRLAEEPRIQPASEPQSKNEWLRRASILPVLSRDLARLPLTKAKNPAVMSELMKIMKERRECEWPMDARAKKKEADRHIKDSHYCCSPSVDSDSSINGSSEYEPHIPLESSSLPRVSYRDKTSYLRIQSIRRRGDKNVQEIASVSNTSFVPTLFSLEATELCSPPFQHPCDSIPLYNAPSCDNRASPLLQSVASPAIEIPLENNTMVNDTCYPMRKNTVTSISASTSMTSISSFQSVSPSLSASSISSSTPNFLPLPPSMCSISLHPPFSDHPSLSRSPSPIFSSERTAHSPLPTIHLQSKSESQVAKMSNSIESRRNSFRPSFLVDCEFCTFEAERCQHHFDQHSPHEWDESLFSCQDIFGRSTLRPQSQQQPQHYSELHPHTRARPTFNCSDSVSSLAYGVAACDLDSSMAYGIKSTESTRSPDLLYTIHSAPTPHSYYKTDAFHPFIEDHALSAHPHDISLLTKRLANLQVMDTLCPSPCSQSELEQRQIPMNASRAIEIQQLLAYLAEKADLECKAPLLDVCPDNANEPGQRASASIRLKGIPTTTNSKSLTGVYEQVLSDWVSRLDQLSNNVYNDHPGLKRELDKIRWQHNIAKRTK</sequence>
<feature type="compositionally biased region" description="Basic residues" evidence="1">
    <location>
        <begin position="265"/>
        <end position="277"/>
    </location>
</feature>
<dbReference type="InParanoid" id="A0A1Y2GAY8"/>
<protein>
    <submittedName>
        <fullName evidence="2">Uncharacterized protein</fullName>
    </submittedName>
</protein>
<feature type="compositionally biased region" description="Polar residues" evidence="1">
    <location>
        <begin position="177"/>
        <end position="202"/>
    </location>
</feature>